<evidence type="ECO:0000313" key="1">
    <source>
        <dbReference type="EMBL" id="PPB80113.1"/>
    </source>
</evidence>
<accession>A0A2P5K6F1</accession>
<dbReference type="Proteomes" id="UP000243096">
    <property type="component" value="Unassembled WGS sequence"/>
</dbReference>
<proteinExistence type="predicted"/>
<dbReference type="AlphaFoldDB" id="A0A2P5K6F1"/>
<protein>
    <submittedName>
        <fullName evidence="1">Uncharacterized protein</fullName>
    </submittedName>
</protein>
<evidence type="ECO:0000313" key="2">
    <source>
        <dbReference type="Proteomes" id="UP000243096"/>
    </source>
</evidence>
<comment type="caution">
    <text evidence="1">The sequence shown here is derived from an EMBL/GenBank/DDBJ whole genome shotgun (WGS) entry which is preliminary data.</text>
</comment>
<gene>
    <name evidence="1" type="ORF">B0O95_1491</name>
</gene>
<organism evidence="1 2">
    <name type="scientific">Mycetohabitans endofungorum</name>
    <dbReference type="NCBI Taxonomy" id="417203"/>
    <lineage>
        <taxon>Bacteria</taxon>
        <taxon>Pseudomonadati</taxon>
        <taxon>Pseudomonadota</taxon>
        <taxon>Betaproteobacteria</taxon>
        <taxon>Burkholderiales</taxon>
        <taxon>Burkholderiaceae</taxon>
        <taxon>Mycetohabitans</taxon>
    </lineage>
</organism>
<reference evidence="1 2" key="1">
    <citation type="submission" date="2018-01" db="EMBL/GenBank/DDBJ databases">
        <title>Genomic Encyclopedia of Type Strains, Phase III (KMG-III): the genomes of soil and plant-associated and newly described type strains.</title>
        <authorList>
            <person name="Whitman W."/>
        </authorList>
    </citation>
    <scope>NUCLEOTIDE SEQUENCE [LARGE SCALE GENOMIC DNA]</scope>
    <source>
        <strain evidence="1 2">HKI456</strain>
    </source>
</reference>
<sequence length="36" mass="3622">MTVIGYAFLDNGSGAHRTAGHALGPCALHHASDDAS</sequence>
<name>A0A2P5K6F1_9BURK</name>
<keyword evidence="2" id="KW-1185">Reference proteome</keyword>
<dbReference type="EMBL" id="PRDW01000049">
    <property type="protein sequence ID" value="PPB80113.1"/>
    <property type="molecule type" value="Genomic_DNA"/>
</dbReference>
<feature type="non-terminal residue" evidence="1">
    <location>
        <position position="36"/>
    </location>
</feature>